<feature type="compositionally biased region" description="Basic and acidic residues" evidence="1">
    <location>
        <begin position="29"/>
        <end position="39"/>
    </location>
</feature>
<keyword evidence="3" id="KW-1185">Reference proteome</keyword>
<feature type="region of interest" description="Disordered" evidence="1">
    <location>
        <begin position="1"/>
        <end position="51"/>
    </location>
</feature>
<protein>
    <submittedName>
        <fullName evidence="2">Uncharacterized protein</fullName>
    </submittedName>
</protein>
<comment type="caution">
    <text evidence="2">The sequence shown here is derived from an EMBL/GenBank/DDBJ whole genome shotgun (WGS) entry which is preliminary data.</text>
</comment>
<feature type="region of interest" description="Disordered" evidence="1">
    <location>
        <begin position="127"/>
        <end position="162"/>
    </location>
</feature>
<name>A0A315V2S2_GAMAF</name>
<evidence type="ECO:0000313" key="2">
    <source>
        <dbReference type="EMBL" id="PWA17382.1"/>
    </source>
</evidence>
<feature type="compositionally biased region" description="Basic and acidic residues" evidence="1">
    <location>
        <begin position="147"/>
        <end position="162"/>
    </location>
</feature>
<dbReference type="AlphaFoldDB" id="A0A315V2S2"/>
<evidence type="ECO:0000256" key="1">
    <source>
        <dbReference type="SAM" id="MobiDB-lite"/>
    </source>
</evidence>
<sequence length="162" mass="17997">MGLKKEKDGLHSTVSRNSLDWGQKAFGRKSPDTHRDRPSDQTGPVPLSLSVQPLMSAGGRGLGCLILQHSVILCRGQSRTMHVFIQHEQDTAEVGTETPPFLLPLFIGLVCAKMMSSSPLKPLHFRDEPKRSCATQRGGPKARQSLLKKERQERDIKNSIIF</sequence>
<feature type="compositionally biased region" description="Basic and acidic residues" evidence="1">
    <location>
        <begin position="1"/>
        <end position="10"/>
    </location>
</feature>
<evidence type="ECO:0000313" key="3">
    <source>
        <dbReference type="Proteomes" id="UP000250572"/>
    </source>
</evidence>
<gene>
    <name evidence="2" type="ORF">CCH79_00011308</name>
</gene>
<organism evidence="2 3">
    <name type="scientific">Gambusia affinis</name>
    <name type="common">Western mosquitofish</name>
    <name type="synonym">Heterandria affinis</name>
    <dbReference type="NCBI Taxonomy" id="33528"/>
    <lineage>
        <taxon>Eukaryota</taxon>
        <taxon>Metazoa</taxon>
        <taxon>Chordata</taxon>
        <taxon>Craniata</taxon>
        <taxon>Vertebrata</taxon>
        <taxon>Euteleostomi</taxon>
        <taxon>Actinopterygii</taxon>
        <taxon>Neopterygii</taxon>
        <taxon>Teleostei</taxon>
        <taxon>Neoteleostei</taxon>
        <taxon>Acanthomorphata</taxon>
        <taxon>Ovalentaria</taxon>
        <taxon>Atherinomorphae</taxon>
        <taxon>Cyprinodontiformes</taxon>
        <taxon>Poeciliidae</taxon>
        <taxon>Poeciliinae</taxon>
        <taxon>Gambusia</taxon>
    </lineage>
</organism>
<accession>A0A315V2S2</accession>
<proteinExistence type="predicted"/>
<dbReference type="Proteomes" id="UP000250572">
    <property type="component" value="Unassembled WGS sequence"/>
</dbReference>
<reference evidence="2 3" key="1">
    <citation type="journal article" date="2018" name="G3 (Bethesda)">
        <title>A High-Quality Reference Genome for the Invasive Mosquitofish Gambusia affinis Using a Chicago Library.</title>
        <authorList>
            <person name="Hoffberg S.L."/>
            <person name="Troendle N.J."/>
            <person name="Glenn T.C."/>
            <person name="Mahmud O."/>
            <person name="Louha S."/>
            <person name="Chalopin D."/>
            <person name="Bennetzen J.L."/>
            <person name="Mauricio R."/>
        </authorList>
    </citation>
    <scope>NUCLEOTIDE SEQUENCE [LARGE SCALE GENOMIC DNA]</scope>
    <source>
        <strain evidence="2">NE01/NJP1002.9</strain>
        <tissue evidence="2">Muscle</tissue>
    </source>
</reference>
<dbReference type="EMBL" id="NHOQ01002364">
    <property type="protein sequence ID" value="PWA17382.1"/>
    <property type="molecule type" value="Genomic_DNA"/>
</dbReference>